<dbReference type="InterPro" id="IPR001789">
    <property type="entry name" value="Sig_transdc_resp-reg_receiver"/>
</dbReference>
<evidence type="ECO:0000256" key="5">
    <source>
        <dbReference type="ARBA" id="ARBA00023015"/>
    </source>
</evidence>
<evidence type="ECO:0000256" key="1">
    <source>
        <dbReference type="ARBA" id="ARBA00004496"/>
    </source>
</evidence>
<dbReference type="InterPro" id="IPR018060">
    <property type="entry name" value="HTH_AraC"/>
</dbReference>
<dbReference type="STRING" id="1218173.BALCAV_0209410"/>
<feature type="modified residue" description="4-aspartylphosphate" evidence="8">
    <location>
        <position position="54"/>
    </location>
</feature>
<protein>
    <recommendedName>
        <fullName evidence="15">AraC family transcriptional regulator</fullName>
    </recommendedName>
</protein>
<organism evidence="11 13">
    <name type="scientific">Alkalihalobacillus alcalophilus ATCC 27647 = CGMCC 1.3604</name>
    <dbReference type="NCBI Taxonomy" id="1218173"/>
    <lineage>
        <taxon>Bacteria</taxon>
        <taxon>Bacillati</taxon>
        <taxon>Bacillota</taxon>
        <taxon>Bacilli</taxon>
        <taxon>Bacillales</taxon>
        <taxon>Bacillaceae</taxon>
        <taxon>Alkalihalobacillus</taxon>
    </lineage>
</organism>
<dbReference type="SMART" id="SM00448">
    <property type="entry name" value="REC"/>
    <property type="match status" value="1"/>
</dbReference>
<comment type="caution">
    <text evidence="11">The sequence shown here is derived from an EMBL/GenBank/DDBJ whole genome shotgun (WGS) entry which is preliminary data.</text>
</comment>
<keyword evidence="6" id="KW-0238">DNA-binding</keyword>
<dbReference type="PROSITE" id="PS01124">
    <property type="entry name" value="HTH_ARAC_FAMILY_2"/>
    <property type="match status" value="1"/>
</dbReference>
<evidence type="ECO:0000313" key="14">
    <source>
        <dbReference type="Proteomes" id="UP000297014"/>
    </source>
</evidence>
<dbReference type="GO" id="GO:0000160">
    <property type="term" value="P:phosphorelay signal transduction system"/>
    <property type="evidence" value="ECO:0007669"/>
    <property type="project" value="UniProtKB-KW"/>
</dbReference>
<feature type="domain" description="HTH araC/xylS-type" evidence="9">
    <location>
        <begin position="414"/>
        <end position="512"/>
    </location>
</feature>
<dbReference type="InterPro" id="IPR051552">
    <property type="entry name" value="HptR"/>
</dbReference>
<dbReference type="AlphaFoldDB" id="A0A094WIE8"/>
<dbReference type="Pfam" id="PF00072">
    <property type="entry name" value="Response_reg"/>
    <property type="match status" value="1"/>
</dbReference>
<evidence type="ECO:0000256" key="4">
    <source>
        <dbReference type="ARBA" id="ARBA00023012"/>
    </source>
</evidence>
<dbReference type="Proteomes" id="UP000297014">
    <property type="component" value="Unassembled WGS sequence"/>
</dbReference>
<accession>A0A094WIE8</accession>
<dbReference type="GO" id="GO:0003700">
    <property type="term" value="F:DNA-binding transcription factor activity"/>
    <property type="evidence" value="ECO:0007669"/>
    <property type="project" value="InterPro"/>
</dbReference>
<reference evidence="12 14" key="2">
    <citation type="submission" date="2014-01" db="EMBL/GenBank/DDBJ databases">
        <title>Draft genome sequencing of Bacillus alcalophilus CGMCC 1.3604.</title>
        <authorList>
            <person name="Yang J."/>
            <person name="Diao L."/>
            <person name="Yang S."/>
        </authorList>
    </citation>
    <scope>NUCLEOTIDE SEQUENCE [LARGE SCALE GENOMIC DNA]</scope>
    <source>
        <strain evidence="12 14">CGMCC 1.3604</strain>
    </source>
</reference>
<dbReference type="eggNOG" id="COG2207">
    <property type="taxonomic scope" value="Bacteria"/>
</dbReference>
<dbReference type="SMART" id="SM00342">
    <property type="entry name" value="HTH_ARAC"/>
    <property type="match status" value="1"/>
</dbReference>
<dbReference type="Gene3D" id="3.40.50.2300">
    <property type="match status" value="1"/>
</dbReference>
<dbReference type="SUPFAM" id="SSF52172">
    <property type="entry name" value="CheY-like"/>
    <property type="match status" value="1"/>
</dbReference>
<evidence type="ECO:0008006" key="15">
    <source>
        <dbReference type="Google" id="ProtNLM"/>
    </source>
</evidence>
<evidence type="ECO:0000256" key="8">
    <source>
        <dbReference type="PROSITE-ProRule" id="PRU00169"/>
    </source>
</evidence>
<dbReference type="InterPro" id="IPR011006">
    <property type="entry name" value="CheY-like_superfamily"/>
</dbReference>
<dbReference type="GO" id="GO:0043565">
    <property type="term" value="F:sequence-specific DNA binding"/>
    <property type="evidence" value="ECO:0007669"/>
    <property type="project" value="InterPro"/>
</dbReference>
<evidence type="ECO:0000256" key="2">
    <source>
        <dbReference type="ARBA" id="ARBA00022490"/>
    </source>
</evidence>
<evidence type="ECO:0000256" key="3">
    <source>
        <dbReference type="ARBA" id="ARBA00022553"/>
    </source>
</evidence>
<evidence type="ECO:0000313" key="13">
    <source>
        <dbReference type="Proteomes" id="UP000002754"/>
    </source>
</evidence>
<dbReference type="InterPro" id="IPR020449">
    <property type="entry name" value="Tscrpt_reg_AraC-type_HTH"/>
</dbReference>
<dbReference type="Pfam" id="PF12833">
    <property type="entry name" value="HTH_18"/>
    <property type="match status" value="1"/>
</dbReference>
<keyword evidence="13" id="KW-1185">Reference proteome</keyword>
<dbReference type="CDD" id="cd17536">
    <property type="entry name" value="REC_YesN-like"/>
    <property type="match status" value="1"/>
</dbReference>
<comment type="subcellular location">
    <subcellularLocation>
        <location evidence="1">Cytoplasm</location>
    </subcellularLocation>
</comment>
<dbReference type="GO" id="GO:0005737">
    <property type="term" value="C:cytoplasm"/>
    <property type="evidence" value="ECO:0007669"/>
    <property type="project" value="UniProtKB-SubCell"/>
</dbReference>
<keyword evidence="7" id="KW-0804">Transcription</keyword>
<evidence type="ECO:0000313" key="11">
    <source>
        <dbReference type="EMBL" id="KGA97564.1"/>
    </source>
</evidence>
<evidence type="ECO:0000259" key="10">
    <source>
        <dbReference type="PROSITE" id="PS50110"/>
    </source>
</evidence>
<evidence type="ECO:0000256" key="7">
    <source>
        <dbReference type="ARBA" id="ARBA00023163"/>
    </source>
</evidence>
<dbReference type="PANTHER" id="PTHR42713:SF3">
    <property type="entry name" value="TRANSCRIPTIONAL REGULATORY PROTEIN HPTR"/>
    <property type="match status" value="1"/>
</dbReference>
<dbReference type="Proteomes" id="UP000002754">
    <property type="component" value="Unassembled WGS sequence"/>
</dbReference>
<dbReference type="EMBL" id="JALP01000087">
    <property type="protein sequence ID" value="THG91132.1"/>
    <property type="molecule type" value="Genomic_DNA"/>
</dbReference>
<sequence>MKAIIVDDERHVREGLLLLANWSRFKIDTILQAENGDEARQIITAEKPDIIFTDMRMPKTNGVELLKWLNQSHLNAKTIVISGYDDFEYMKNAIKFGSFDYLLKPIDPSELNEVLARAVDEVLQQKKAKELEQEKEKVVSEIHPIYCDKWLTKLVTIADWTQSERDFFQREFQLHLDSQPLTVAIFSMTMLKSFIFEGNGELAVTELLSIAKPIMEQEQAGFVFSHLENDEELVFISHSSRRLESALTQVKRALWSRYQIKPHFVIGPAHAHPKESYLKASTKLASYNLINQETESLTAHHNRKWLLLDYKDELKWTIECGHKQQLDLLLHSIFESIEKNHTITFRFLKNWENHFDILRSHWLQKEELPSQRQLYWTQDGRFSFHHFKQEKREDFFQLFDLVATLGEQEQTNMSKVASYIESHYHYEISLQEISEHFYLSREYISRKFKQEFNQTITDYLMNFRIKKAKELLANPNLKVYEVAEAVGYQHDKYFAKVFKRIVGLTPSDYRQTYYQKRS</sequence>
<dbReference type="PROSITE" id="PS50110">
    <property type="entry name" value="RESPONSE_REGULATORY"/>
    <property type="match status" value="1"/>
</dbReference>
<keyword evidence="4" id="KW-0902">Two-component regulatory system</keyword>
<gene>
    <name evidence="12" type="ORF">AJ85_06715</name>
    <name evidence="11" type="ORF">BALCAV_0209410</name>
</gene>
<dbReference type="PROSITE" id="PS00041">
    <property type="entry name" value="HTH_ARAC_FAMILY_1"/>
    <property type="match status" value="1"/>
</dbReference>
<proteinExistence type="predicted"/>
<dbReference type="RefSeq" id="WP_004427364.1">
    <property type="nucleotide sequence ID" value="NZ_ALPT02000026.1"/>
</dbReference>
<dbReference type="PRINTS" id="PR00032">
    <property type="entry name" value="HTHARAC"/>
</dbReference>
<dbReference type="EMBL" id="ALPT02000026">
    <property type="protein sequence ID" value="KGA97564.1"/>
    <property type="molecule type" value="Genomic_DNA"/>
</dbReference>
<reference evidence="11 13" key="1">
    <citation type="journal article" date="2014" name="Genome Announc.">
        <title>Draft Genome Sequence of Bacillus alcalophilus AV1934, a Classic Alkaliphile Isolated from Human Feces in 1934.</title>
        <authorList>
            <person name="Attie O."/>
            <person name="Jayaprakash A."/>
            <person name="Shah H."/>
            <person name="Paulsen I.T."/>
            <person name="Morino M."/>
            <person name="Takahashi Y."/>
            <person name="Narumi I."/>
            <person name="Sachidanandam R."/>
            <person name="Satoh K."/>
            <person name="Ito M."/>
            <person name="Krulwich T.A."/>
        </authorList>
    </citation>
    <scope>NUCLEOTIDE SEQUENCE [LARGE SCALE GENOMIC DNA]</scope>
    <source>
        <strain evidence="11 13">AV1934</strain>
    </source>
</reference>
<name>A0A094WIE8_ALKAL</name>
<evidence type="ECO:0000259" key="9">
    <source>
        <dbReference type="PROSITE" id="PS01124"/>
    </source>
</evidence>
<dbReference type="OrthoDB" id="159632at2"/>
<keyword evidence="5" id="KW-0805">Transcription regulation</keyword>
<keyword evidence="2" id="KW-0963">Cytoplasm</keyword>
<feature type="domain" description="Response regulatory" evidence="10">
    <location>
        <begin position="2"/>
        <end position="119"/>
    </location>
</feature>
<dbReference type="InterPro" id="IPR009057">
    <property type="entry name" value="Homeodomain-like_sf"/>
</dbReference>
<dbReference type="SUPFAM" id="SSF46689">
    <property type="entry name" value="Homeodomain-like"/>
    <property type="match status" value="2"/>
</dbReference>
<dbReference type="Gene3D" id="1.10.10.60">
    <property type="entry name" value="Homeodomain-like"/>
    <property type="match status" value="2"/>
</dbReference>
<keyword evidence="3 8" id="KW-0597">Phosphoprotein</keyword>
<evidence type="ECO:0000313" key="12">
    <source>
        <dbReference type="EMBL" id="THG91132.1"/>
    </source>
</evidence>
<dbReference type="PANTHER" id="PTHR42713">
    <property type="entry name" value="HISTIDINE KINASE-RELATED"/>
    <property type="match status" value="1"/>
</dbReference>
<dbReference type="eggNOG" id="COG4753">
    <property type="taxonomic scope" value="Bacteria"/>
</dbReference>
<evidence type="ECO:0000256" key="6">
    <source>
        <dbReference type="ARBA" id="ARBA00023125"/>
    </source>
</evidence>
<dbReference type="InterPro" id="IPR018062">
    <property type="entry name" value="HTH_AraC-typ_CS"/>
</dbReference>